<dbReference type="AlphaFoldDB" id="A0A0P1KQ96"/>
<sequence>MYDSITVQKLDQLKWLRMDYSIIQKKETMPLSKWSATDQILCKVGMTRKPTVSARLIEWENTCKHPVIGLSPSSLQALSAAQQRPAFPERSLVKLFRKLSITSKAKVPRVVPYPQMPALRSFHNGGFYVRDGSGLEDMERRIHRLLWQRFGQGFVYCHGCKNEKGYPKRHKEWFMIPISQLPNVFKAIDAICVGK</sequence>
<dbReference type="EMBL" id="LN890542">
    <property type="protein sequence ID" value="CUS20887.1"/>
    <property type="molecule type" value="Genomic_DNA"/>
</dbReference>
<evidence type="ECO:0000313" key="2">
    <source>
        <dbReference type="Proteomes" id="UP000236544"/>
    </source>
</evidence>
<dbReference type="Proteomes" id="UP000236544">
    <property type="component" value="Unassembled WGS sequence"/>
</dbReference>
<dbReference type="PANTHER" id="PTHR28094">
    <property type="entry name" value="MEIOTICALLY UP-REGULATED GENE 113 PROTEIN"/>
    <property type="match status" value="1"/>
</dbReference>
<gene>
    <name evidence="1" type="ORF">LAQU0_S02e00628g</name>
</gene>
<dbReference type="OrthoDB" id="4074785at2759"/>
<organism evidence="1 2">
    <name type="scientific">Lachancea quebecensis</name>
    <dbReference type="NCBI Taxonomy" id="1654605"/>
    <lineage>
        <taxon>Eukaryota</taxon>
        <taxon>Fungi</taxon>
        <taxon>Dikarya</taxon>
        <taxon>Ascomycota</taxon>
        <taxon>Saccharomycotina</taxon>
        <taxon>Saccharomycetes</taxon>
        <taxon>Saccharomycetales</taxon>
        <taxon>Saccharomycetaceae</taxon>
        <taxon>Lachancea</taxon>
    </lineage>
</organism>
<dbReference type="PANTHER" id="PTHR28094:SF1">
    <property type="entry name" value="MEIOTICALLY UP-REGULATED GENE 113 PROTEIN"/>
    <property type="match status" value="1"/>
</dbReference>
<dbReference type="InterPro" id="IPR053006">
    <property type="entry name" value="Meiosis_regulatory"/>
</dbReference>
<accession>A0A0P1KQ96</accession>
<name>A0A0P1KQ96_9SACH</name>
<proteinExistence type="predicted"/>
<evidence type="ECO:0000313" key="1">
    <source>
        <dbReference type="EMBL" id="CUS20887.1"/>
    </source>
</evidence>
<reference evidence="2" key="1">
    <citation type="submission" date="2015-10" db="EMBL/GenBank/DDBJ databases">
        <authorList>
            <person name="Devillers H."/>
        </authorList>
    </citation>
    <scope>NUCLEOTIDE SEQUENCE [LARGE SCALE GENOMIC DNA]</scope>
</reference>
<keyword evidence="2" id="KW-1185">Reference proteome</keyword>
<protein>
    <submittedName>
        <fullName evidence="1">LAQU0S02e00628g1_1</fullName>
    </submittedName>
</protein>